<dbReference type="VEuPathDB" id="FungiDB:CH63R_06820"/>
<name>A0A1B7YH35_COLHI</name>
<dbReference type="GeneID" id="28865902"/>
<dbReference type="SFLD" id="SFLDS00019">
    <property type="entry name" value="Glutathione_Transferase_(cytos"/>
    <property type="match status" value="1"/>
</dbReference>
<dbReference type="GO" id="GO:0003746">
    <property type="term" value="F:translation elongation factor activity"/>
    <property type="evidence" value="ECO:0007669"/>
    <property type="project" value="UniProtKB-KW"/>
</dbReference>
<dbReference type="Pfam" id="PF13409">
    <property type="entry name" value="GST_N_2"/>
    <property type="match status" value="1"/>
</dbReference>
<evidence type="ECO:0000259" key="3">
    <source>
        <dbReference type="PROSITE" id="PS50405"/>
    </source>
</evidence>
<dbReference type="InterPro" id="IPR036282">
    <property type="entry name" value="Glutathione-S-Trfase_C_sf"/>
</dbReference>
<accession>A0A1B7YH35</accession>
<protein>
    <submittedName>
        <fullName evidence="4">Elongation factor 1-gamma</fullName>
    </submittedName>
</protein>
<gene>
    <name evidence="4" type="ORF">CH63R_06820</name>
</gene>
<dbReference type="KEGG" id="chig:CH63R_06820"/>
<evidence type="ECO:0000256" key="1">
    <source>
        <dbReference type="ARBA" id="ARBA00007409"/>
    </source>
</evidence>
<dbReference type="Pfam" id="PF00043">
    <property type="entry name" value="GST_C"/>
    <property type="match status" value="1"/>
</dbReference>
<dbReference type="SUPFAM" id="SSF52833">
    <property type="entry name" value="Thioredoxin-like"/>
    <property type="match status" value="1"/>
</dbReference>
<dbReference type="PROSITE" id="PS50404">
    <property type="entry name" value="GST_NTER"/>
    <property type="match status" value="1"/>
</dbReference>
<dbReference type="PANTHER" id="PTHR44051">
    <property type="entry name" value="GLUTATHIONE S-TRANSFERASE-RELATED"/>
    <property type="match status" value="1"/>
</dbReference>
<dbReference type="InterPro" id="IPR040079">
    <property type="entry name" value="Glutathione_S-Trfase"/>
</dbReference>
<dbReference type="InterPro" id="IPR004046">
    <property type="entry name" value="GST_C"/>
</dbReference>
<proteinExistence type="inferred from homology"/>
<dbReference type="Gene3D" id="3.40.30.10">
    <property type="entry name" value="Glutaredoxin"/>
    <property type="match status" value="1"/>
</dbReference>
<keyword evidence="4" id="KW-0648">Protein biosynthesis</keyword>
<sequence>MLFYDNKLAPNPLVVRLFIMERGGLELDVQSVDIFNTEQRRLAYHTQVNKRGEIPALRLDDGTVITESVAICKYLDEVAAGGHSLFGSTPTEKATTLMWLRRMDIDIVQPLSSWFRNGEETIDFYRGHRIPDPSAKVIEKVRINQALNQLDDELEGKQFLCGDRFSAADILLYGMTQPFLDGTTPWVNAPGRLNVAAWFDRMGSREASQKAIAGFGNRVSV</sequence>
<dbReference type="AlphaFoldDB" id="A0A1B7YH35"/>
<organism evidence="4 5">
    <name type="scientific">Colletotrichum higginsianum (strain IMI 349063)</name>
    <name type="common">Crucifer anthracnose fungus</name>
    <dbReference type="NCBI Taxonomy" id="759273"/>
    <lineage>
        <taxon>Eukaryota</taxon>
        <taxon>Fungi</taxon>
        <taxon>Dikarya</taxon>
        <taxon>Ascomycota</taxon>
        <taxon>Pezizomycotina</taxon>
        <taxon>Sordariomycetes</taxon>
        <taxon>Hypocreomycetidae</taxon>
        <taxon>Glomerellales</taxon>
        <taxon>Glomerellaceae</taxon>
        <taxon>Colletotrichum</taxon>
        <taxon>Colletotrichum destructivum species complex</taxon>
    </lineage>
</organism>
<dbReference type="InterPro" id="IPR010987">
    <property type="entry name" value="Glutathione-S-Trfase_C-like"/>
</dbReference>
<dbReference type="InterPro" id="IPR036249">
    <property type="entry name" value="Thioredoxin-like_sf"/>
</dbReference>
<dbReference type="PANTHER" id="PTHR44051:SF8">
    <property type="entry name" value="GLUTATHIONE S-TRANSFERASE GSTA"/>
    <property type="match status" value="1"/>
</dbReference>
<comment type="similarity">
    <text evidence="1">Belongs to the GST superfamily.</text>
</comment>
<dbReference type="InterPro" id="IPR004045">
    <property type="entry name" value="Glutathione_S-Trfase_N"/>
</dbReference>
<dbReference type="PROSITE" id="PS50405">
    <property type="entry name" value="GST_CTER"/>
    <property type="match status" value="1"/>
</dbReference>
<reference evidence="5" key="1">
    <citation type="journal article" date="2017" name="BMC Genomics">
        <title>Gapless genome assembly of Colletotrichum higginsianum reveals chromosome structure and association of transposable elements with secondary metabolite gene clusters.</title>
        <authorList>
            <person name="Dallery J.-F."/>
            <person name="Lapalu N."/>
            <person name="Zampounis A."/>
            <person name="Pigne S."/>
            <person name="Luyten I."/>
            <person name="Amselem J."/>
            <person name="Wittenberg A.H.J."/>
            <person name="Zhou S."/>
            <person name="de Queiroz M.V."/>
            <person name="Robin G.P."/>
            <person name="Auger A."/>
            <person name="Hainaut M."/>
            <person name="Henrissat B."/>
            <person name="Kim K.-T."/>
            <person name="Lee Y.-H."/>
            <person name="Lespinet O."/>
            <person name="Schwartz D.C."/>
            <person name="Thon M.R."/>
            <person name="O'Connell R.J."/>
        </authorList>
    </citation>
    <scope>NUCLEOTIDE SEQUENCE [LARGE SCALE GENOMIC DNA]</scope>
    <source>
        <strain evidence="5">IMI 349063</strain>
    </source>
</reference>
<evidence type="ECO:0000259" key="2">
    <source>
        <dbReference type="PROSITE" id="PS50404"/>
    </source>
</evidence>
<comment type="caution">
    <text evidence="4">The sequence shown here is derived from an EMBL/GenBank/DDBJ whole genome shotgun (WGS) entry which is preliminary data.</text>
</comment>
<dbReference type="EMBL" id="LTAN01000004">
    <property type="protein sequence ID" value="OBR11128.1"/>
    <property type="molecule type" value="Genomic_DNA"/>
</dbReference>
<evidence type="ECO:0000313" key="4">
    <source>
        <dbReference type="EMBL" id="OBR11128.1"/>
    </source>
</evidence>
<dbReference type="OrthoDB" id="2309723at2759"/>
<dbReference type="Proteomes" id="UP000092177">
    <property type="component" value="Chromosome 4"/>
</dbReference>
<dbReference type="RefSeq" id="XP_018159645.1">
    <property type="nucleotide sequence ID" value="XM_018301795.1"/>
</dbReference>
<keyword evidence="4" id="KW-0251">Elongation factor</keyword>
<dbReference type="Gene3D" id="1.20.1050.10">
    <property type="match status" value="1"/>
</dbReference>
<evidence type="ECO:0000313" key="5">
    <source>
        <dbReference type="Proteomes" id="UP000092177"/>
    </source>
</evidence>
<keyword evidence="5" id="KW-1185">Reference proteome</keyword>
<dbReference type="SFLD" id="SFLDG00358">
    <property type="entry name" value="Main_(cytGST)"/>
    <property type="match status" value="1"/>
</dbReference>
<feature type="domain" description="GST N-terminal" evidence="2">
    <location>
        <begin position="1"/>
        <end position="83"/>
    </location>
</feature>
<feature type="domain" description="GST C-terminal" evidence="3">
    <location>
        <begin position="89"/>
        <end position="221"/>
    </location>
</feature>
<dbReference type="SUPFAM" id="SSF47616">
    <property type="entry name" value="GST C-terminal domain-like"/>
    <property type="match status" value="1"/>
</dbReference>